<reference evidence="3 4" key="2">
    <citation type="submission" date="2020-05" db="EMBL/GenBank/DDBJ databases">
        <authorList>
            <person name="Campoy J."/>
            <person name="Schneeberger K."/>
            <person name="Spophaly S."/>
        </authorList>
    </citation>
    <scope>NUCLEOTIDE SEQUENCE [LARGE SCALE GENOMIC DNA]</scope>
    <source>
        <strain evidence="3">PruArmRojPasFocal</strain>
    </source>
</reference>
<dbReference type="Proteomes" id="UP000507245">
    <property type="component" value="Unassembled WGS sequence"/>
</dbReference>
<feature type="compositionally biased region" description="Basic and acidic residues" evidence="1">
    <location>
        <begin position="82"/>
        <end position="91"/>
    </location>
</feature>
<protein>
    <recommendedName>
        <fullName evidence="6">RNase H type-1 domain-containing protein</fullName>
    </recommendedName>
</protein>
<evidence type="ECO:0008006" key="6">
    <source>
        <dbReference type="Google" id="ProtNLM"/>
    </source>
</evidence>
<dbReference type="OrthoDB" id="1001042at2759"/>
<accession>A0A6J5XL43</accession>
<organism evidence="3 5">
    <name type="scientific">Prunus armeniaca</name>
    <name type="common">Apricot</name>
    <name type="synonym">Armeniaca vulgaris</name>
    <dbReference type="NCBI Taxonomy" id="36596"/>
    <lineage>
        <taxon>Eukaryota</taxon>
        <taxon>Viridiplantae</taxon>
        <taxon>Streptophyta</taxon>
        <taxon>Embryophyta</taxon>
        <taxon>Tracheophyta</taxon>
        <taxon>Spermatophyta</taxon>
        <taxon>Magnoliopsida</taxon>
        <taxon>eudicotyledons</taxon>
        <taxon>Gunneridae</taxon>
        <taxon>Pentapetalae</taxon>
        <taxon>rosids</taxon>
        <taxon>fabids</taxon>
        <taxon>Rosales</taxon>
        <taxon>Rosaceae</taxon>
        <taxon>Amygdaloideae</taxon>
        <taxon>Amygdaleae</taxon>
        <taxon>Prunus</taxon>
    </lineage>
</organism>
<gene>
    <name evidence="2" type="ORF">CURHAP_LOCUS36513</name>
    <name evidence="3" type="ORF">ORAREDHAP_LOCUS35939</name>
</gene>
<dbReference type="EMBL" id="CAEKDK010000006">
    <property type="protein sequence ID" value="CAB4282855.1"/>
    <property type="molecule type" value="Genomic_DNA"/>
</dbReference>
<keyword evidence="5" id="KW-1185">Reference proteome</keyword>
<evidence type="ECO:0000313" key="4">
    <source>
        <dbReference type="Proteomes" id="UP000507222"/>
    </source>
</evidence>
<evidence type="ECO:0000256" key="1">
    <source>
        <dbReference type="SAM" id="MobiDB-lite"/>
    </source>
</evidence>
<dbReference type="AlphaFoldDB" id="A0A6J5XL43"/>
<sequence>MYSCKRDSDTIGARGVIRDDITDWTSGFVANLGKCQILETEVWGLFFSVEAVVFDDISGWVGATLTDDMLRVHRTRTCSLKEEKTMEENRSGGHPSKTVKLK</sequence>
<dbReference type="EMBL" id="CAEKKB010000006">
    <property type="protein sequence ID" value="CAB4313143.1"/>
    <property type="molecule type" value="Genomic_DNA"/>
</dbReference>
<dbReference type="Proteomes" id="UP000507222">
    <property type="component" value="Unassembled WGS sequence"/>
</dbReference>
<proteinExistence type="predicted"/>
<reference evidence="5" key="1">
    <citation type="journal article" date="2020" name="Genome Biol.">
        <title>Gamete binning: chromosome-level and haplotype-resolved genome assembly enabled by high-throughput single-cell sequencing of gamete genomes.</title>
        <authorList>
            <person name="Campoy J.A."/>
            <person name="Sun H."/>
            <person name="Goel M."/>
            <person name="Jiao W.-B."/>
            <person name="Folz-Donahue K."/>
            <person name="Wang N."/>
            <person name="Rubio M."/>
            <person name="Liu C."/>
            <person name="Kukat C."/>
            <person name="Ruiz D."/>
            <person name="Huettel B."/>
            <person name="Schneeberger K."/>
        </authorList>
    </citation>
    <scope>NUCLEOTIDE SEQUENCE [LARGE SCALE GENOMIC DNA]</scope>
    <source>
        <strain evidence="5">cv. Rojo Pasion</strain>
    </source>
</reference>
<feature type="region of interest" description="Disordered" evidence="1">
    <location>
        <begin position="82"/>
        <end position="102"/>
    </location>
</feature>
<evidence type="ECO:0000313" key="3">
    <source>
        <dbReference type="EMBL" id="CAB4313143.1"/>
    </source>
</evidence>
<name>A0A6J5XL43_PRUAR</name>
<evidence type="ECO:0000313" key="2">
    <source>
        <dbReference type="EMBL" id="CAB4282855.1"/>
    </source>
</evidence>
<evidence type="ECO:0000313" key="5">
    <source>
        <dbReference type="Proteomes" id="UP000507245"/>
    </source>
</evidence>